<organism evidence="3 4">
    <name type="scientific">Poseidonocella sedimentorum</name>
    <dbReference type="NCBI Taxonomy" id="871652"/>
    <lineage>
        <taxon>Bacteria</taxon>
        <taxon>Pseudomonadati</taxon>
        <taxon>Pseudomonadota</taxon>
        <taxon>Alphaproteobacteria</taxon>
        <taxon>Rhodobacterales</taxon>
        <taxon>Roseobacteraceae</taxon>
        <taxon>Poseidonocella</taxon>
    </lineage>
</organism>
<dbReference type="EMBL" id="FOYI01000002">
    <property type="protein sequence ID" value="SFQ99974.1"/>
    <property type="molecule type" value="Genomic_DNA"/>
</dbReference>
<evidence type="ECO:0000259" key="2">
    <source>
        <dbReference type="Pfam" id="PF16917"/>
    </source>
</evidence>
<protein>
    <submittedName>
        <fullName evidence="3">Biotin-(Acetyl-CoA carboxylase) ligase</fullName>
    </submittedName>
</protein>
<keyword evidence="3" id="KW-0436">Ligase</keyword>
<name>A0A1I6D3A2_9RHOB</name>
<reference evidence="3 4" key="1">
    <citation type="submission" date="2016-10" db="EMBL/GenBank/DDBJ databases">
        <authorList>
            <person name="de Groot N.N."/>
        </authorList>
    </citation>
    <scope>NUCLEOTIDE SEQUENCE [LARGE SCALE GENOMIC DNA]</scope>
    <source>
        <strain evidence="4">KMM 9023,NRIC 0796,JCM 17311,KCTC 23692</strain>
    </source>
</reference>
<dbReference type="SUPFAM" id="SSF55681">
    <property type="entry name" value="Class II aaRS and biotin synthetases"/>
    <property type="match status" value="1"/>
</dbReference>
<dbReference type="RefSeq" id="WP_092076606.1">
    <property type="nucleotide sequence ID" value="NZ_FOYI01000002.1"/>
</dbReference>
<dbReference type="GO" id="GO:0016874">
    <property type="term" value="F:ligase activity"/>
    <property type="evidence" value="ECO:0007669"/>
    <property type="project" value="UniProtKB-KW"/>
</dbReference>
<dbReference type="Gene3D" id="3.30.930.10">
    <property type="entry name" value="Bira Bifunctional Protein, Domain 2"/>
    <property type="match status" value="1"/>
</dbReference>
<dbReference type="Pfam" id="PF16917">
    <property type="entry name" value="BPL_LplA_LipB_2"/>
    <property type="match status" value="1"/>
</dbReference>
<gene>
    <name evidence="3" type="ORF">SAMN04515673_10263</name>
</gene>
<keyword evidence="4" id="KW-1185">Reference proteome</keyword>
<dbReference type="Gene3D" id="2.30.30.100">
    <property type="match status" value="1"/>
</dbReference>
<evidence type="ECO:0000259" key="1">
    <source>
        <dbReference type="Pfam" id="PF14563"/>
    </source>
</evidence>
<dbReference type="AlphaFoldDB" id="A0A1I6D3A2"/>
<dbReference type="InterPro" id="IPR004143">
    <property type="entry name" value="BPL_LPL_catalytic"/>
</dbReference>
<feature type="domain" description="DUF4444" evidence="1">
    <location>
        <begin position="196"/>
        <end position="236"/>
    </location>
</feature>
<dbReference type="STRING" id="871652.SAMN04515673_10263"/>
<evidence type="ECO:0000313" key="3">
    <source>
        <dbReference type="EMBL" id="SFQ99974.1"/>
    </source>
</evidence>
<feature type="domain" description="BPL/LPL catalytic" evidence="2">
    <location>
        <begin position="8"/>
        <end position="189"/>
    </location>
</feature>
<dbReference type="Proteomes" id="UP000199302">
    <property type="component" value="Unassembled WGS sequence"/>
</dbReference>
<dbReference type="InterPro" id="IPR028044">
    <property type="entry name" value="DUF4444"/>
</dbReference>
<accession>A0A1I6D3A2</accession>
<evidence type="ECO:0000313" key="4">
    <source>
        <dbReference type="Proteomes" id="UP000199302"/>
    </source>
</evidence>
<dbReference type="InterPro" id="IPR045864">
    <property type="entry name" value="aa-tRNA-synth_II/BPL/LPL"/>
</dbReference>
<proteinExistence type="predicted"/>
<dbReference type="OrthoDB" id="7657788at2"/>
<sequence length="238" mass="25214">MSQPAPQFPPLFHGHEVARGADPFAAARDAAAQGCEAGLVTYGGAAGRLEAALVLAPDVPLGEAAAMLPVAGIGFQNALGALSPPEVAVHLEWAGAIRINGARCGGLRLWSDTREAEAIPGWLVIGLTLDILPQSPDQGGEDPDRTALHAEGCGDVDPLALLEAWIRHSYLWLSRWDAGEVRAVHDQWTGLLHGLSETVTQSGRSGTFLGIDERFAMLLRDAERTHSIPLTELLEEAT</sequence>
<dbReference type="Pfam" id="PF14563">
    <property type="entry name" value="DUF4444"/>
    <property type="match status" value="1"/>
</dbReference>